<keyword evidence="2" id="KW-0472">Membrane</keyword>
<feature type="region of interest" description="Disordered" evidence="1">
    <location>
        <begin position="34"/>
        <end position="55"/>
    </location>
</feature>
<evidence type="ECO:0000256" key="2">
    <source>
        <dbReference type="SAM" id="Phobius"/>
    </source>
</evidence>
<accession>A0A9E6R8M5</accession>
<feature type="transmembrane region" description="Helical" evidence="2">
    <location>
        <begin position="6"/>
        <end position="27"/>
    </location>
</feature>
<organism evidence="3 4">
    <name type="scientific">Chenggangzhangella methanolivorans</name>
    <dbReference type="NCBI Taxonomy" id="1437009"/>
    <lineage>
        <taxon>Bacteria</taxon>
        <taxon>Pseudomonadati</taxon>
        <taxon>Pseudomonadota</taxon>
        <taxon>Alphaproteobacteria</taxon>
        <taxon>Hyphomicrobiales</taxon>
        <taxon>Methylopilaceae</taxon>
        <taxon>Chenggangzhangella</taxon>
    </lineage>
</organism>
<dbReference type="EMBL" id="CP081869">
    <property type="protein sequence ID" value="QZN98632.1"/>
    <property type="molecule type" value="Genomic_DNA"/>
</dbReference>
<dbReference type="AlphaFoldDB" id="A0A9E6R8M5"/>
<keyword evidence="4" id="KW-1185">Reference proteome</keyword>
<dbReference type="KEGG" id="cmet:K6K41_16590"/>
<dbReference type="Proteomes" id="UP000825701">
    <property type="component" value="Chromosome"/>
</dbReference>
<keyword evidence="2" id="KW-0812">Transmembrane</keyword>
<reference evidence="3" key="1">
    <citation type="submission" date="2021-08" db="EMBL/GenBank/DDBJ databases">
        <authorList>
            <person name="Zhang H."/>
            <person name="Xu M."/>
            <person name="Yu Z."/>
            <person name="Yang L."/>
            <person name="Cai Y."/>
        </authorList>
    </citation>
    <scope>NUCLEOTIDE SEQUENCE</scope>
    <source>
        <strain evidence="3">CHL1</strain>
    </source>
</reference>
<name>A0A9E6R8M5_9HYPH</name>
<protein>
    <submittedName>
        <fullName evidence="3">Uncharacterized protein</fullName>
    </submittedName>
</protein>
<proteinExistence type="predicted"/>
<gene>
    <name evidence="3" type="ORF">K6K41_16590</name>
</gene>
<evidence type="ECO:0000313" key="4">
    <source>
        <dbReference type="Proteomes" id="UP000825701"/>
    </source>
</evidence>
<keyword evidence="2" id="KW-1133">Transmembrane helix</keyword>
<evidence type="ECO:0000256" key="1">
    <source>
        <dbReference type="SAM" id="MobiDB-lite"/>
    </source>
</evidence>
<evidence type="ECO:0000313" key="3">
    <source>
        <dbReference type="EMBL" id="QZN98632.1"/>
    </source>
</evidence>
<dbReference type="RefSeq" id="WP_261401574.1">
    <property type="nucleotide sequence ID" value="NZ_CP081869.1"/>
</dbReference>
<sequence>MDTNDLILWGIALIVSIIFAIAGIKAYRKYHRQDQKVGSGGIGIQSGRDTKINDR</sequence>